<dbReference type="InterPro" id="IPR012881">
    <property type="entry name" value="DUF1685"/>
</dbReference>
<protein>
    <submittedName>
        <fullName evidence="2">Uncharacterized protein</fullName>
    </submittedName>
</protein>
<feature type="region of interest" description="Disordered" evidence="1">
    <location>
        <begin position="108"/>
        <end position="145"/>
    </location>
</feature>
<dbReference type="PANTHER" id="PTHR31865:SF25">
    <property type="entry name" value="DUF1685 FAMILY PROTEIN"/>
    <property type="match status" value="1"/>
</dbReference>
<feature type="compositionally biased region" description="Low complexity" evidence="1">
    <location>
        <begin position="201"/>
        <end position="221"/>
    </location>
</feature>
<dbReference type="Pfam" id="PF07939">
    <property type="entry name" value="DUF1685"/>
    <property type="match status" value="1"/>
</dbReference>
<proteinExistence type="predicted"/>
<evidence type="ECO:0000313" key="2">
    <source>
        <dbReference type="EMBL" id="CAL4969472.1"/>
    </source>
</evidence>
<dbReference type="Proteomes" id="UP001497457">
    <property type="component" value="Chromosome 2b"/>
</dbReference>
<accession>A0ABC8ZXW4</accession>
<feature type="compositionally biased region" description="Basic and acidic residues" evidence="1">
    <location>
        <begin position="34"/>
        <end position="47"/>
    </location>
</feature>
<organism evidence="2 3">
    <name type="scientific">Urochloa decumbens</name>
    <dbReference type="NCBI Taxonomy" id="240449"/>
    <lineage>
        <taxon>Eukaryota</taxon>
        <taxon>Viridiplantae</taxon>
        <taxon>Streptophyta</taxon>
        <taxon>Embryophyta</taxon>
        <taxon>Tracheophyta</taxon>
        <taxon>Spermatophyta</taxon>
        <taxon>Magnoliopsida</taxon>
        <taxon>Liliopsida</taxon>
        <taxon>Poales</taxon>
        <taxon>Poaceae</taxon>
        <taxon>PACMAD clade</taxon>
        <taxon>Panicoideae</taxon>
        <taxon>Panicodae</taxon>
        <taxon>Paniceae</taxon>
        <taxon>Melinidinae</taxon>
        <taxon>Urochloa</taxon>
    </lineage>
</organism>
<evidence type="ECO:0000313" key="3">
    <source>
        <dbReference type="Proteomes" id="UP001497457"/>
    </source>
</evidence>
<keyword evidence="3" id="KW-1185">Reference proteome</keyword>
<reference evidence="3" key="1">
    <citation type="submission" date="2024-06" db="EMBL/GenBank/DDBJ databases">
        <authorList>
            <person name="Ryan C."/>
        </authorList>
    </citation>
    <scope>NUCLEOTIDE SEQUENCE [LARGE SCALE GENOMIC DNA]</scope>
</reference>
<reference evidence="2 3" key="2">
    <citation type="submission" date="2024-10" db="EMBL/GenBank/DDBJ databases">
        <authorList>
            <person name="Ryan C."/>
        </authorList>
    </citation>
    <scope>NUCLEOTIDE SEQUENCE [LARGE SCALE GENOMIC DNA]</scope>
</reference>
<feature type="region of interest" description="Disordered" evidence="1">
    <location>
        <begin position="1"/>
        <end position="75"/>
    </location>
</feature>
<dbReference type="AlphaFoldDB" id="A0ABC8ZXW4"/>
<name>A0ABC8ZXW4_9POAL</name>
<dbReference type="EMBL" id="OZ075112">
    <property type="protein sequence ID" value="CAL4969472.1"/>
    <property type="molecule type" value="Genomic_DNA"/>
</dbReference>
<sequence>MDRSEMVDSTGGDRRVTTTNKLRIEVDDSSASDNSDREEHEAREAATAREAPPPPPPWNHYSHPLAAGAGVGSNRRRLLSKQLSMKETTREAKWEKRRRQILRRSGLVPAVRDQQEGNGGGGGGLGRSRSAASAGHHVVRSSSERAMRCLTDEDLDELRGSFELGFGFDEETGGAHLRDTLPALDFYFAVSRQLSDPKLRSLPAASPTSTLSAVSSASTLPDTPSPRSPNDAGDPWKIFSPGENPQLVKTRLRHWAQVVACTIKHGC</sequence>
<dbReference type="PANTHER" id="PTHR31865">
    <property type="entry name" value="OSJNBA0071G03.3 PROTEIN"/>
    <property type="match status" value="1"/>
</dbReference>
<evidence type="ECO:0000256" key="1">
    <source>
        <dbReference type="SAM" id="MobiDB-lite"/>
    </source>
</evidence>
<feature type="compositionally biased region" description="Basic and acidic residues" evidence="1">
    <location>
        <begin position="1"/>
        <end position="26"/>
    </location>
</feature>
<feature type="region of interest" description="Disordered" evidence="1">
    <location>
        <begin position="199"/>
        <end position="237"/>
    </location>
</feature>
<gene>
    <name evidence="2" type="ORF">URODEC1_LOCUS49644</name>
</gene>
<feature type="compositionally biased region" description="Gly residues" evidence="1">
    <location>
        <begin position="117"/>
        <end position="126"/>
    </location>
</feature>